<dbReference type="PANTHER" id="PTHR28570">
    <property type="entry name" value="ASPARTYL AMINOPEPTIDASE"/>
    <property type="match status" value="1"/>
</dbReference>
<dbReference type="AlphaFoldDB" id="A0A1Q3CIN4"/>
<protein>
    <recommendedName>
        <fullName evidence="2">aspartyl aminopeptidase</fullName>
        <ecNumber evidence="2">3.4.11.21</ecNumber>
    </recommendedName>
</protein>
<gene>
    <name evidence="3" type="ORF">CFOL_v3_23383</name>
</gene>
<dbReference type="GO" id="GO:0006508">
    <property type="term" value="P:proteolysis"/>
    <property type="evidence" value="ECO:0007669"/>
    <property type="project" value="InterPro"/>
</dbReference>
<dbReference type="EC" id="3.4.11.21" evidence="2"/>
<dbReference type="GO" id="GO:0004177">
    <property type="term" value="F:aminopeptidase activity"/>
    <property type="evidence" value="ECO:0007669"/>
    <property type="project" value="UniProtKB-EC"/>
</dbReference>
<accession>A0A1Q3CIN4</accession>
<dbReference type="InterPro" id="IPR001948">
    <property type="entry name" value="Peptidase_M18"/>
</dbReference>
<comment type="caution">
    <text evidence="3">The sequence shown here is derived from an EMBL/GenBank/DDBJ whole genome shotgun (WGS) entry which is preliminary data.</text>
</comment>
<dbReference type="Proteomes" id="UP000187406">
    <property type="component" value="Unassembled WGS sequence"/>
</dbReference>
<dbReference type="PANTHER" id="PTHR28570:SF3">
    <property type="entry name" value="ASPARTYL AMINOPEPTIDASE"/>
    <property type="match status" value="1"/>
</dbReference>
<reference evidence="4" key="1">
    <citation type="submission" date="2016-04" db="EMBL/GenBank/DDBJ databases">
        <title>Cephalotus genome sequencing.</title>
        <authorList>
            <person name="Fukushima K."/>
            <person name="Hasebe M."/>
            <person name="Fang X."/>
        </authorList>
    </citation>
    <scope>NUCLEOTIDE SEQUENCE [LARGE SCALE GENOMIC DNA]</scope>
    <source>
        <strain evidence="4">cv. St1</strain>
    </source>
</reference>
<sequence>IVRDFLDYLNEFWTQFHATTEAKRQLIASGFYMLSENNEWESEHANRMIALFDNEEVGSNSCQ</sequence>
<comment type="catalytic activity">
    <reaction evidence="1">
        <text>Release of an N-terminal aspartate or glutamate from a peptide, with a preference for aspartate.</text>
        <dbReference type="EC" id="3.4.11.21"/>
    </reaction>
</comment>
<dbReference type="SUPFAM" id="SSF53187">
    <property type="entry name" value="Zn-dependent exopeptidases"/>
    <property type="match status" value="1"/>
</dbReference>
<evidence type="ECO:0000256" key="1">
    <source>
        <dbReference type="ARBA" id="ARBA00001335"/>
    </source>
</evidence>
<dbReference type="GO" id="GO:0008270">
    <property type="term" value="F:zinc ion binding"/>
    <property type="evidence" value="ECO:0007669"/>
    <property type="project" value="InterPro"/>
</dbReference>
<organism evidence="3 4">
    <name type="scientific">Cephalotus follicularis</name>
    <name type="common">Albany pitcher plant</name>
    <dbReference type="NCBI Taxonomy" id="3775"/>
    <lineage>
        <taxon>Eukaryota</taxon>
        <taxon>Viridiplantae</taxon>
        <taxon>Streptophyta</taxon>
        <taxon>Embryophyta</taxon>
        <taxon>Tracheophyta</taxon>
        <taxon>Spermatophyta</taxon>
        <taxon>Magnoliopsida</taxon>
        <taxon>eudicotyledons</taxon>
        <taxon>Gunneridae</taxon>
        <taxon>Pentapetalae</taxon>
        <taxon>rosids</taxon>
        <taxon>fabids</taxon>
        <taxon>Oxalidales</taxon>
        <taxon>Cephalotaceae</taxon>
        <taxon>Cephalotus</taxon>
    </lineage>
</organism>
<dbReference type="EMBL" id="BDDD01002074">
    <property type="protein sequence ID" value="GAV79921.1"/>
    <property type="molecule type" value="Genomic_DNA"/>
</dbReference>
<dbReference type="Gene3D" id="3.40.630.10">
    <property type="entry name" value="Zn peptidases"/>
    <property type="match status" value="1"/>
</dbReference>
<evidence type="ECO:0000313" key="3">
    <source>
        <dbReference type="EMBL" id="GAV79921.1"/>
    </source>
</evidence>
<proteinExistence type="predicted"/>
<dbReference type="InParanoid" id="A0A1Q3CIN4"/>
<keyword evidence="4" id="KW-1185">Reference proteome</keyword>
<dbReference type="STRING" id="3775.A0A1Q3CIN4"/>
<name>A0A1Q3CIN4_CEPFO</name>
<evidence type="ECO:0000313" key="4">
    <source>
        <dbReference type="Proteomes" id="UP000187406"/>
    </source>
</evidence>
<feature type="non-terminal residue" evidence="3">
    <location>
        <position position="1"/>
    </location>
</feature>
<dbReference type="OrthoDB" id="9880441at2759"/>
<evidence type="ECO:0000256" key="2">
    <source>
        <dbReference type="ARBA" id="ARBA00011965"/>
    </source>
</evidence>